<keyword evidence="3" id="KW-1185">Reference proteome</keyword>
<evidence type="ECO:0000313" key="3">
    <source>
        <dbReference type="Proteomes" id="UP001190700"/>
    </source>
</evidence>
<name>A0AAE0BK85_9CHLO</name>
<dbReference type="EMBL" id="LGRX02034328">
    <property type="protein sequence ID" value="KAK3238123.1"/>
    <property type="molecule type" value="Genomic_DNA"/>
</dbReference>
<dbReference type="Gene3D" id="2.120.10.30">
    <property type="entry name" value="TolB, C-terminal domain"/>
    <property type="match status" value="1"/>
</dbReference>
<dbReference type="SUPFAM" id="SSF63825">
    <property type="entry name" value="YWTD domain"/>
    <property type="match status" value="1"/>
</dbReference>
<accession>A0AAE0BK85</accession>
<dbReference type="PANTHER" id="PTHR46388">
    <property type="entry name" value="NHL REPEAT-CONTAINING PROTEIN 2"/>
    <property type="match status" value="1"/>
</dbReference>
<feature type="chain" id="PRO_5042047969" description="NHL repeat-containing protein" evidence="1">
    <location>
        <begin position="25"/>
        <end position="585"/>
    </location>
</feature>
<feature type="signal peptide" evidence="1">
    <location>
        <begin position="1"/>
        <end position="24"/>
    </location>
</feature>
<evidence type="ECO:0008006" key="4">
    <source>
        <dbReference type="Google" id="ProtNLM"/>
    </source>
</evidence>
<organism evidence="2 3">
    <name type="scientific">Cymbomonas tetramitiformis</name>
    <dbReference type="NCBI Taxonomy" id="36881"/>
    <lineage>
        <taxon>Eukaryota</taxon>
        <taxon>Viridiplantae</taxon>
        <taxon>Chlorophyta</taxon>
        <taxon>Pyramimonadophyceae</taxon>
        <taxon>Pyramimonadales</taxon>
        <taxon>Pyramimonadaceae</taxon>
        <taxon>Cymbomonas</taxon>
    </lineage>
</organism>
<dbReference type="AlphaFoldDB" id="A0AAE0BK85"/>
<protein>
    <recommendedName>
        <fullName evidence="4">NHL repeat-containing protein</fullName>
    </recommendedName>
</protein>
<dbReference type="InterPro" id="IPR011042">
    <property type="entry name" value="6-blade_b-propeller_TolB-like"/>
</dbReference>
<reference evidence="2 3" key="1">
    <citation type="journal article" date="2015" name="Genome Biol. Evol.">
        <title>Comparative Genomics of a Bacterivorous Green Alga Reveals Evolutionary Causalities and Consequences of Phago-Mixotrophic Mode of Nutrition.</title>
        <authorList>
            <person name="Burns J.A."/>
            <person name="Paasch A."/>
            <person name="Narechania A."/>
            <person name="Kim E."/>
        </authorList>
    </citation>
    <scope>NUCLEOTIDE SEQUENCE [LARGE SCALE GENOMIC DNA]</scope>
    <source>
        <strain evidence="2 3">PLY_AMNH</strain>
    </source>
</reference>
<keyword evidence="1" id="KW-0732">Signal</keyword>
<proteinExistence type="predicted"/>
<evidence type="ECO:0000256" key="1">
    <source>
        <dbReference type="SAM" id="SignalP"/>
    </source>
</evidence>
<dbReference type="Proteomes" id="UP001190700">
    <property type="component" value="Unassembled WGS sequence"/>
</dbReference>
<comment type="caution">
    <text evidence="2">The sequence shown here is derived from an EMBL/GenBank/DDBJ whole genome shotgun (WGS) entry which is preliminary data.</text>
</comment>
<evidence type="ECO:0000313" key="2">
    <source>
        <dbReference type="EMBL" id="KAK3238123.1"/>
    </source>
</evidence>
<gene>
    <name evidence="2" type="ORF">CYMTET_51840</name>
</gene>
<dbReference type="PANTHER" id="PTHR46388:SF2">
    <property type="entry name" value="NHL REPEAT-CONTAINING PROTEIN 2"/>
    <property type="match status" value="1"/>
</dbReference>
<sequence length="585" mass="62442">MPPGSSSLGALLTFLSAAYQLAAAQNASNHSANTSWFDVVFVNSSTFVAALSETSVANCSSDYIDDDSLSNHPLSSPLTIPQTLLNTSHATRNEICTMRLCCDERLFREDVTLLDPDSGTCNFTAVTVTLDFRFAHDTYCQLEASVANGTARVWGFRVVTVAAHMAGPLKMTNIFLNQEQGLPGRDFTLDPVSGDYIVPDRYSVKVLNRFDERTNPATALEPYIGMVGQGPPQGGYPDAARVNYVCSFATDPLSLEFYMGIEGEWGTLLARSTGEDLFTTAPYAGEGAGVTDEGDEAQFTSAGVAQGGVDRDTGAVYMADEKSHVVRRVYLNLWDEVVVETVAGSGTQGFLDSDDAMEAEFDSPARAALHPRDAAVLYVSDRGNHCVRRIEVGAPDTSEVPLGGVSTAVGQCGVSGYRDGGLAGALLTLPWGVAVRAGKELGVGDTLFVTEEFPGGGIGGHVRAVDLTSGLVRTIYVSTSAMPRAIMVAGSSVYPYDDASLYFNTEYQGDTEYDENFYLDIYLLPPLYCLPPFPLTPVRPVHSALLPPTPAWPSHLPSARGSAHGSSLALTATTYWPSLPYTGAL</sequence>